<evidence type="ECO:0000313" key="2">
    <source>
        <dbReference type="EMBL" id="CAG9798594.1"/>
    </source>
</evidence>
<reference evidence="2" key="1">
    <citation type="submission" date="2022-01" db="EMBL/GenBank/DDBJ databases">
        <authorList>
            <person name="King R."/>
        </authorList>
    </citation>
    <scope>NUCLEOTIDE SEQUENCE</scope>
</reference>
<evidence type="ECO:0000256" key="1">
    <source>
        <dbReference type="SAM" id="MobiDB-lite"/>
    </source>
</evidence>
<keyword evidence="3" id="KW-1185">Reference proteome</keyword>
<organism evidence="2 3">
    <name type="scientific">Chironomus riparius</name>
    <dbReference type="NCBI Taxonomy" id="315576"/>
    <lineage>
        <taxon>Eukaryota</taxon>
        <taxon>Metazoa</taxon>
        <taxon>Ecdysozoa</taxon>
        <taxon>Arthropoda</taxon>
        <taxon>Hexapoda</taxon>
        <taxon>Insecta</taxon>
        <taxon>Pterygota</taxon>
        <taxon>Neoptera</taxon>
        <taxon>Endopterygota</taxon>
        <taxon>Diptera</taxon>
        <taxon>Nematocera</taxon>
        <taxon>Chironomoidea</taxon>
        <taxon>Chironomidae</taxon>
        <taxon>Chironominae</taxon>
        <taxon>Chironomus</taxon>
    </lineage>
</organism>
<name>A0A9N9RID8_9DIPT</name>
<dbReference type="InterPro" id="IPR039781">
    <property type="entry name" value="Rad21/Rec8-like"/>
</dbReference>
<proteinExistence type="predicted"/>
<feature type="region of interest" description="Disordered" evidence="1">
    <location>
        <begin position="175"/>
        <end position="194"/>
    </location>
</feature>
<gene>
    <name evidence="2" type="ORF">CHIRRI_LOCUS1576</name>
</gene>
<dbReference type="OrthoDB" id="10640158at2759"/>
<protein>
    <submittedName>
        <fullName evidence="2">Uncharacterized protein</fullName>
    </submittedName>
</protein>
<dbReference type="PANTHER" id="PTHR12585">
    <property type="entry name" value="SCC1 / RAD21 FAMILY MEMBER"/>
    <property type="match status" value="1"/>
</dbReference>
<evidence type="ECO:0000313" key="3">
    <source>
        <dbReference type="Proteomes" id="UP001153620"/>
    </source>
</evidence>
<dbReference type="Proteomes" id="UP001153620">
    <property type="component" value="Chromosome 1"/>
</dbReference>
<reference evidence="2" key="2">
    <citation type="submission" date="2022-10" db="EMBL/GenBank/DDBJ databases">
        <authorList>
            <consortium name="ENA_rothamsted_submissions"/>
            <consortium name="culmorum"/>
            <person name="King R."/>
        </authorList>
    </citation>
    <scope>NUCLEOTIDE SEQUENCE</scope>
</reference>
<sequence>MVHIAIENLLSSCTNRPLYEALWFLAFTKNSRPENLENESVSAICNELMARIKDEIIDARSFLISTNLAFGTVRLYKAQIDKLYDQAKFALQSCNTTFNHMDWFTQMTQITSTPIVQPKTPRTQKILIRTQTTIKKKSAKKSQPAPKLLDDFDLIESIYAIAEDDEEDVVMTPVVKSRKRGSNKHDTGIGMDPTMASDVHAITMREPMTLMTSGYNTMLTNEEEDGFGDKMGEEFQSFLKETDNTVLTQDELIQSTSNLLTTKSRKRTKNNEESYEIKKRRLTYMNYSESISVLRNANVDQQVPNINIYEQEVSNKIGEVSTFYESLSVSEANNRHSMQESSLHFEPMDIEEPSLTTFNDPTILNTTFNDQSTLRNTTDTLLENLTLNEPTILDNDETMIPDIPVNDVPMIEPETSLEESEFILDDVPKFIKQKRVRKSRSLITDKQIVLPIESVKKGIQNYKEKIIGIAPFADFQRRMHFYKSCTDVLFSTGSFRLKKSTLHDLYVRNMKKVPTKLLKQQIKENVSNSKDIKNLRRSSRSAKVIVNLKEHELNNIEEEPENILVAQVIDPKDVEMKEISPLIKNSSPELDNILNDIENISPDIIRKPKRLTRSATAKMILKELNNNNIDVEMQELELPEIQPYLGIEKVQPMDDFELPPALNYENIKVNNVHIKDVQAADSERIDRKKIVIKKLTEFWKQSDKLITMDKICDGMLRSEAAGTFFELLLLAKRCVVELVHKTDSLEISNILCKMSTSQLSKELYC</sequence>
<dbReference type="GO" id="GO:1990414">
    <property type="term" value="P:replication-born double-strand break repair via sister chromatid exchange"/>
    <property type="evidence" value="ECO:0007669"/>
    <property type="project" value="TreeGrafter"/>
</dbReference>
<dbReference type="GO" id="GO:0008278">
    <property type="term" value="C:cohesin complex"/>
    <property type="evidence" value="ECO:0007669"/>
    <property type="project" value="InterPro"/>
</dbReference>
<dbReference type="GO" id="GO:0003682">
    <property type="term" value="F:chromatin binding"/>
    <property type="evidence" value="ECO:0007669"/>
    <property type="project" value="TreeGrafter"/>
</dbReference>
<dbReference type="AlphaFoldDB" id="A0A9N9RID8"/>
<dbReference type="PANTHER" id="PTHR12585:SF69">
    <property type="entry name" value="FI11703P"/>
    <property type="match status" value="1"/>
</dbReference>
<dbReference type="EMBL" id="OU895877">
    <property type="protein sequence ID" value="CAG9798594.1"/>
    <property type="molecule type" value="Genomic_DNA"/>
</dbReference>
<accession>A0A9N9RID8</accession>
<dbReference type="GO" id="GO:0007062">
    <property type="term" value="P:sister chromatid cohesion"/>
    <property type="evidence" value="ECO:0007669"/>
    <property type="project" value="InterPro"/>
</dbReference>